<evidence type="ECO:0000256" key="12">
    <source>
        <dbReference type="ARBA" id="ARBA00022843"/>
    </source>
</evidence>
<dbReference type="Gene3D" id="1.10.150.110">
    <property type="entry name" value="DNA polymerase beta, N-terminal domain-like"/>
    <property type="match status" value="1"/>
</dbReference>
<keyword evidence="13" id="KW-0239">DNA-directed DNA polymerase</keyword>
<dbReference type="Proteomes" id="UP001595891">
    <property type="component" value="Unassembled WGS sequence"/>
</dbReference>
<dbReference type="RefSeq" id="WP_262843037.1">
    <property type="nucleotide sequence ID" value="NZ_JANZYP010000015.1"/>
</dbReference>
<evidence type="ECO:0000256" key="18">
    <source>
        <dbReference type="ARBA" id="ARBA00044632"/>
    </source>
</evidence>
<evidence type="ECO:0000256" key="1">
    <source>
        <dbReference type="ARBA" id="ARBA00001946"/>
    </source>
</evidence>
<dbReference type="Pfam" id="PF02811">
    <property type="entry name" value="PHP"/>
    <property type="match status" value="1"/>
</dbReference>
<evidence type="ECO:0000256" key="5">
    <source>
        <dbReference type="ARBA" id="ARBA00020020"/>
    </source>
</evidence>
<dbReference type="InterPro" id="IPR016195">
    <property type="entry name" value="Pol/histidinol_Pase-like"/>
</dbReference>
<evidence type="ECO:0000256" key="21">
    <source>
        <dbReference type="ARBA" id="ARBA00049244"/>
    </source>
</evidence>
<comment type="function">
    <text evidence="20">Repair polymerase that plays a key role in base-excision repair. During this process, the damaged base is excised by specific DNA glycosylases, the DNA backbone is nicked at the abasic site by an apurinic/apyrimidic (AP) endonuclease, and POLB removes 5'-deoxyribose-phosphate from the preincised AP site acting as a 5'-deoxyribose-phosphate lyase (5'-dRP lyase); through its DNA polymerase activity, it adds one nucleotide to the 3' end of the arising single-nucleotide gap. Conducts 'gap-filling' DNA synthesis in a stepwise distributive fashion rather than in a processive fashion as for other DNA polymerases. It is also able to cleave sugar-phosphate bonds 3' to an intact AP site, acting as an AP lyase.</text>
</comment>
<dbReference type="Gene3D" id="3.30.210.10">
    <property type="entry name" value="DNA polymerase, thumb domain"/>
    <property type="match status" value="1"/>
</dbReference>
<evidence type="ECO:0000256" key="2">
    <source>
        <dbReference type="ARBA" id="ARBA00004496"/>
    </source>
</evidence>
<dbReference type="Gene3D" id="1.10.150.20">
    <property type="entry name" value="5' to 3' exonuclease, C-terminal subdomain"/>
    <property type="match status" value="1"/>
</dbReference>
<dbReference type="PIRSF" id="PIRSF005047">
    <property type="entry name" value="UCP005047_YshC"/>
    <property type="match status" value="1"/>
</dbReference>
<evidence type="ECO:0000256" key="8">
    <source>
        <dbReference type="ARBA" id="ARBA00022679"/>
    </source>
</evidence>
<evidence type="ECO:0000256" key="13">
    <source>
        <dbReference type="ARBA" id="ARBA00022932"/>
    </source>
</evidence>
<evidence type="ECO:0000259" key="23">
    <source>
        <dbReference type="SMART" id="SM00481"/>
    </source>
</evidence>
<evidence type="ECO:0000256" key="19">
    <source>
        <dbReference type="ARBA" id="ARBA00044678"/>
    </source>
</evidence>
<dbReference type="InterPro" id="IPR043519">
    <property type="entry name" value="NT_sf"/>
</dbReference>
<dbReference type="SUPFAM" id="SSF89550">
    <property type="entry name" value="PHP domain-like"/>
    <property type="match status" value="1"/>
</dbReference>
<name>A0ABV9E7G0_9ACTN</name>
<dbReference type="InterPro" id="IPR010996">
    <property type="entry name" value="HHH_MUS81"/>
</dbReference>
<keyword evidence="9" id="KW-0548">Nucleotidyltransferase</keyword>
<protein>
    <recommendedName>
        <fullName evidence="5">DNA polymerase beta</fullName>
        <ecNumber evidence="3">2.7.7.7</ecNumber>
        <ecNumber evidence="4">4.2.99.18</ecNumber>
    </recommendedName>
    <alternativeName>
        <fullName evidence="16">5'-deoxyribose-phosphate lyase</fullName>
    </alternativeName>
    <alternativeName>
        <fullName evidence="17">AP lyase</fullName>
    </alternativeName>
</protein>
<feature type="domain" description="Helix-hairpin-helix DNA-binding motif class 1" evidence="22">
    <location>
        <begin position="89"/>
        <end position="108"/>
    </location>
</feature>
<keyword evidence="10" id="KW-0235">DNA replication</keyword>
<dbReference type="InterPro" id="IPR002008">
    <property type="entry name" value="DNA_pol_X_beta-like"/>
</dbReference>
<evidence type="ECO:0000256" key="16">
    <source>
        <dbReference type="ARBA" id="ARBA00035717"/>
    </source>
</evidence>
<keyword evidence="11" id="KW-0227">DNA damage</keyword>
<dbReference type="CDD" id="cd00141">
    <property type="entry name" value="NT_POLXc"/>
    <property type="match status" value="1"/>
</dbReference>
<dbReference type="GO" id="GO:0004527">
    <property type="term" value="F:exonuclease activity"/>
    <property type="evidence" value="ECO:0007669"/>
    <property type="project" value="UniProtKB-KW"/>
</dbReference>
<evidence type="ECO:0000256" key="14">
    <source>
        <dbReference type="ARBA" id="ARBA00023053"/>
    </source>
</evidence>
<keyword evidence="25" id="KW-0378">Hydrolase</keyword>
<evidence type="ECO:0000256" key="10">
    <source>
        <dbReference type="ARBA" id="ARBA00022705"/>
    </source>
</evidence>
<comment type="catalytic activity">
    <reaction evidence="21">
        <text>DNA(n) + a 2'-deoxyribonucleoside 5'-triphosphate = DNA(n+1) + diphosphate</text>
        <dbReference type="Rhea" id="RHEA:22508"/>
        <dbReference type="Rhea" id="RHEA-COMP:17339"/>
        <dbReference type="Rhea" id="RHEA-COMP:17340"/>
        <dbReference type="ChEBI" id="CHEBI:33019"/>
        <dbReference type="ChEBI" id="CHEBI:61560"/>
        <dbReference type="ChEBI" id="CHEBI:173112"/>
        <dbReference type="EC" id="2.7.7.7"/>
    </reaction>
</comment>
<dbReference type="Gene3D" id="3.30.460.10">
    <property type="entry name" value="Beta Polymerase, domain 2"/>
    <property type="match status" value="1"/>
</dbReference>
<dbReference type="SMART" id="SM00278">
    <property type="entry name" value="HhH1"/>
    <property type="match status" value="3"/>
</dbReference>
<keyword evidence="6" id="KW-0488">Methylation</keyword>
<dbReference type="PANTHER" id="PTHR36928:SF1">
    <property type="entry name" value="PHOSPHATASE YCDX-RELATED"/>
    <property type="match status" value="1"/>
</dbReference>
<evidence type="ECO:0000313" key="26">
    <source>
        <dbReference type="Proteomes" id="UP001595891"/>
    </source>
</evidence>
<dbReference type="PANTHER" id="PTHR36928">
    <property type="entry name" value="PHOSPHATASE YCDX-RELATED"/>
    <property type="match status" value="1"/>
</dbReference>
<evidence type="ECO:0000259" key="22">
    <source>
        <dbReference type="SMART" id="SM00278"/>
    </source>
</evidence>
<reference evidence="26" key="1">
    <citation type="journal article" date="2019" name="Int. J. Syst. Evol. Microbiol.">
        <title>The Global Catalogue of Microorganisms (GCM) 10K type strain sequencing project: providing services to taxonomists for standard genome sequencing and annotation.</title>
        <authorList>
            <consortium name="The Broad Institute Genomics Platform"/>
            <consortium name="The Broad Institute Genome Sequencing Center for Infectious Disease"/>
            <person name="Wu L."/>
            <person name="Ma J."/>
        </authorList>
    </citation>
    <scope>NUCLEOTIDE SEQUENCE [LARGE SCALE GENOMIC DNA]</scope>
    <source>
        <strain evidence="26">CCUG 49560</strain>
    </source>
</reference>
<keyword evidence="15" id="KW-0234">DNA repair</keyword>
<evidence type="ECO:0000259" key="24">
    <source>
        <dbReference type="SMART" id="SM00483"/>
    </source>
</evidence>
<dbReference type="EC" id="4.2.99.18" evidence="4"/>
<organism evidence="25 26">
    <name type="scientific">Sphaerisporangium corydalis</name>
    <dbReference type="NCBI Taxonomy" id="1441875"/>
    <lineage>
        <taxon>Bacteria</taxon>
        <taxon>Bacillati</taxon>
        <taxon>Actinomycetota</taxon>
        <taxon>Actinomycetes</taxon>
        <taxon>Streptosporangiales</taxon>
        <taxon>Streptosporangiaceae</taxon>
        <taxon>Sphaerisporangium</taxon>
    </lineage>
</organism>
<dbReference type="InterPro" id="IPR022311">
    <property type="entry name" value="PolX-like"/>
</dbReference>
<keyword evidence="12" id="KW-0832">Ubl conjugation</keyword>
<accession>A0ABV9E7G0</accession>
<feature type="domain" description="Helix-hairpin-helix DNA-binding motif class 1" evidence="22">
    <location>
        <begin position="49"/>
        <end position="68"/>
    </location>
</feature>
<comment type="subcellular location">
    <subcellularLocation>
        <location evidence="2">Cytoplasm</location>
    </subcellularLocation>
</comment>
<dbReference type="SUPFAM" id="SSF47802">
    <property type="entry name" value="DNA polymerase beta, N-terminal domain-like"/>
    <property type="match status" value="1"/>
</dbReference>
<keyword evidence="14" id="KW-0915">Sodium</keyword>
<comment type="catalytic activity">
    <reaction evidence="19">
        <text>a 5'-end 2'-deoxyribose-2'-deoxyribonucleotide-DNA = (2E,4S)-4-hydroxypenten-2-al-5-phosphate + a 5'-end 5'-phospho-2'-deoxyribonucleoside-DNA + H(+)</text>
        <dbReference type="Rhea" id="RHEA:76255"/>
        <dbReference type="Rhea" id="RHEA-COMP:13180"/>
        <dbReference type="Rhea" id="RHEA-COMP:18657"/>
        <dbReference type="ChEBI" id="CHEBI:15378"/>
        <dbReference type="ChEBI" id="CHEBI:136412"/>
        <dbReference type="ChEBI" id="CHEBI:195194"/>
        <dbReference type="ChEBI" id="CHEBI:195195"/>
    </reaction>
</comment>
<keyword evidence="25" id="KW-0540">Nuclease</keyword>
<comment type="cofactor">
    <cofactor evidence="1">
        <name>Mg(2+)</name>
        <dbReference type="ChEBI" id="CHEBI:18420"/>
    </cofactor>
</comment>
<comment type="catalytic activity">
    <reaction evidence="18">
        <text>2'-deoxyribonucleotide-(2'-deoxyribose 5'-phosphate)-2'-deoxyribonucleotide-DNA = a 3'-end 2'-deoxyribonucleotide-(2,3-dehydro-2,3-deoxyribose 5'-phosphate)-DNA + a 5'-end 5'-phospho-2'-deoxyribonucleoside-DNA + H(+)</text>
        <dbReference type="Rhea" id="RHEA:66592"/>
        <dbReference type="Rhea" id="RHEA-COMP:13180"/>
        <dbReference type="Rhea" id="RHEA-COMP:16897"/>
        <dbReference type="Rhea" id="RHEA-COMP:17067"/>
        <dbReference type="ChEBI" id="CHEBI:15378"/>
        <dbReference type="ChEBI" id="CHEBI:136412"/>
        <dbReference type="ChEBI" id="CHEBI:157695"/>
        <dbReference type="ChEBI" id="CHEBI:167181"/>
        <dbReference type="EC" id="4.2.99.18"/>
    </reaction>
</comment>
<proteinExistence type="predicted"/>
<dbReference type="InterPro" id="IPR003141">
    <property type="entry name" value="Pol/His_phosphatase_N"/>
</dbReference>
<evidence type="ECO:0000256" key="4">
    <source>
        <dbReference type="ARBA" id="ARBA00012720"/>
    </source>
</evidence>
<dbReference type="InterPro" id="IPR003583">
    <property type="entry name" value="Hlx-hairpin-Hlx_DNA-bd_motif"/>
</dbReference>
<dbReference type="InterPro" id="IPR050243">
    <property type="entry name" value="PHP_phosphatase"/>
</dbReference>
<keyword evidence="26" id="KW-1185">Reference proteome</keyword>
<dbReference type="Pfam" id="PF14520">
    <property type="entry name" value="HHH_5"/>
    <property type="match status" value="1"/>
</dbReference>
<dbReference type="PRINTS" id="PR00870">
    <property type="entry name" value="DNAPOLXBETA"/>
</dbReference>
<dbReference type="InterPro" id="IPR037160">
    <property type="entry name" value="DNA_Pol_thumb_sf"/>
</dbReference>
<dbReference type="CDD" id="cd07436">
    <property type="entry name" value="PHP_PolX"/>
    <property type="match status" value="1"/>
</dbReference>
<comment type="caution">
    <text evidence="25">The sequence shown here is derived from an EMBL/GenBank/DDBJ whole genome shotgun (WGS) entry which is preliminary data.</text>
</comment>
<feature type="domain" description="DNA-directed DNA polymerase X" evidence="24">
    <location>
        <begin position="3"/>
        <end position="305"/>
    </location>
</feature>
<dbReference type="SMART" id="SM00483">
    <property type="entry name" value="POLXc"/>
    <property type="match status" value="1"/>
</dbReference>
<dbReference type="NCBIfam" id="NF006375">
    <property type="entry name" value="PRK08609.1"/>
    <property type="match status" value="1"/>
</dbReference>
<dbReference type="InterPro" id="IPR029398">
    <property type="entry name" value="PolB_thumb"/>
</dbReference>
<dbReference type="Pfam" id="PF14716">
    <property type="entry name" value="HHH_8"/>
    <property type="match status" value="1"/>
</dbReference>
<keyword evidence="8" id="KW-0808">Transferase</keyword>
<dbReference type="InterPro" id="IPR027421">
    <property type="entry name" value="DNA_pol_lamdba_lyase_dom_sf"/>
</dbReference>
<dbReference type="InterPro" id="IPR004013">
    <property type="entry name" value="PHP_dom"/>
</dbReference>
<evidence type="ECO:0000256" key="17">
    <source>
        <dbReference type="ARBA" id="ARBA00035726"/>
    </source>
</evidence>
<feature type="domain" description="Polymerase/histidinol phosphatase N-terminal" evidence="23">
    <location>
        <begin position="329"/>
        <end position="407"/>
    </location>
</feature>
<sequence length="561" mass="62249">MGRANDGAAAALEEYADLFAMNGGDAFRVRSYQKAAKAIAGHPEDISKVDVRRVPGVGEAIAKKMEEWLQRGSFRQLDELRVVVPDGVRRLTRVATLGPKKAVYLYRELGIDSPEALAEAIHQGRLAGLRGFGAKTEENLLKGIEQLQRAGERVHIGVAMDLAERVIASLPAERAAYAGSLRRMKDVVGDVDILAVGPESLMEVFKKQPYVAEVIASGPLKTSVRTVQGLQVDLRVVPAASWGAAMQYFTGSKEHNVLLREMCVKRGWKLSEYGLFEGETVIASETEEEIYEALGMQWVPPPLREDGGEVQAALRRRLPELVTLADLKGDLHTHTDLTDGIATLEDMVEAAARRGYAYYAVTDHAPNLFMQRMTLEKALEQRARLRRLQDEYPDMRLLHGTELNIDPDGEVDWPAEVLEGFDVCVASVHSHFTQSREEMTRRFITACENPNVHIIGHPTTRKIGKRPPVDADWEAVFEAAARTGTAMEIDAYPDRADLPADLVRLARHHGVKFSIDSDSHAVPHMDNLRFGVGLAQRAWLTTDDVINTWPLDRLLSFLGRA</sequence>
<evidence type="ECO:0000256" key="3">
    <source>
        <dbReference type="ARBA" id="ARBA00012417"/>
    </source>
</evidence>
<evidence type="ECO:0000256" key="9">
    <source>
        <dbReference type="ARBA" id="ARBA00022695"/>
    </source>
</evidence>
<keyword evidence="7" id="KW-0237">DNA synthesis</keyword>
<gene>
    <name evidence="25" type="primary">polX</name>
    <name evidence="25" type="ORF">ACFO8L_05180</name>
</gene>
<dbReference type="Pfam" id="PF14791">
    <property type="entry name" value="DNA_pol_B_thumb"/>
    <property type="match status" value="1"/>
</dbReference>
<evidence type="ECO:0000256" key="7">
    <source>
        <dbReference type="ARBA" id="ARBA00022634"/>
    </source>
</evidence>
<dbReference type="EMBL" id="JBHSFN010000002">
    <property type="protein sequence ID" value="MFC4585450.1"/>
    <property type="molecule type" value="Genomic_DNA"/>
</dbReference>
<evidence type="ECO:0000313" key="25">
    <source>
        <dbReference type="EMBL" id="MFC4585450.1"/>
    </source>
</evidence>
<dbReference type="SMART" id="SM00481">
    <property type="entry name" value="POLIIIAc"/>
    <property type="match status" value="1"/>
</dbReference>
<evidence type="ECO:0000256" key="15">
    <source>
        <dbReference type="ARBA" id="ARBA00023204"/>
    </source>
</evidence>
<keyword evidence="25" id="KW-0269">Exonuclease</keyword>
<evidence type="ECO:0000256" key="11">
    <source>
        <dbReference type="ARBA" id="ARBA00022763"/>
    </source>
</evidence>
<evidence type="ECO:0000256" key="6">
    <source>
        <dbReference type="ARBA" id="ARBA00022481"/>
    </source>
</evidence>
<dbReference type="InterPro" id="IPR047967">
    <property type="entry name" value="PolX_PHP"/>
</dbReference>
<dbReference type="SUPFAM" id="SSF81301">
    <property type="entry name" value="Nucleotidyltransferase"/>
    <property type="match status" value="1"/>
</dbReference>
<dbReference type="EC" id="2.7.7.7" evidence="3"/>
<evidence type="ECO:0000256" key="20">
    <source>
        <dbReference type="ARBA" id="ARBA00045548"/>
    </source>
</evidence>
<dbReference type="Gene3D" id="3.20.20.140">
    <property type="entry name" value="Metal-dependent hydrolases"/>
    <property type="match status" value="1"/>
</dbReference>
<dbReference type="InterPro" id="IPR002054">
    <property type="entry name" value="DNA-dir_DNA_pol_X"/>
</dbReference>
<feature type="domain" description="Helix-hairpin-helix DNA-binding motif class 1" evidence="22">
    <location>
        <begin position="124"/>
        <end position="143"/>
    </location>
</feature>